<protein>
    <submittedName>
        <fullName evidence="2">Uncharacterized protein LOC113206023</fullName>
    </submittedName>
</protein>
<sequence>MARRGSEICPIDLSDDEASHKKINVNKKKKKKRERLEAPFSSNSGTLISGKVKKVTDNTLADPNLFLKRLDSVEEKLENVQHFADSGCNNFVQQREAKDIEEQCGSLEHRVGEMESFLNRLAQAFNVTMNQPCNNALEERTCDDIRPLSSDQPPADEILNSLPSQTTTPNAENDVFAAENSELETNPTPGNVALLNTDKRNFQESIDCYAVSKSTHTTNVSTDYLHHSSVREEIKDQEEQKAASHSVEWETVVNASNGNCTANSNAFEEYVENQENVSNQNNDSEDVKPLIPLPPLVSIKEEISYLRDDQGRILMYLYCAAKKINRASSRIAAVSGMYLTETLHNEFSFQSERGLKEVKIEAEIRAAFLGIEVIKRTFNSLDNVCVMIISSCSWQHFVPAMKSGRSYPAFYCCSCETRDCPHSEKRWKTEDYLGKSQIDVLPELMMSKKTMRVHWCKLEQLSNEEKATFNAYKPVVDGMLNEIIEVSNLPGIEVMPIC</sequence>
<reference evidence="2" key="1">
    <citation type="journal article" date="2018" name="Proc. Natl. Acad. Sci. U.S.A.">
        <title>Phylogenomics and the evolution of hemipteroid insects.</title>
        <authorList>
            <person name="Johnson K.P."/>
            <person name="Dietrich C.H."/>
            <person name="Friedrich F."/>
            <person name="Beutel R.G."/>
            <person name="Wipfler B."/>
            <person name="Peters R.S."/>
            <person name="Allen J.M."/>
            <person name="Petersen M."/>
            <person name="Donath A."/>
            <person name="Walden K.K."/>
            <person name="Kozlov A.M."/>
            <person name="Podsiadlowski L."/>
            <person name="Mayer C."/>
            <person name="Meusemann K."/>
            <person name="Vasilikopoulos A."/>
            <person name="Waterhouse R.M."/>
            <person name="Cameron S.L."/>
            <person name="Weirauch C."/>
            <person name="Swanson D.R."/>
            <person name="Percy D.M."/>
            <person name="Hardy N.B."/>
            <person name="Terry I."/>
            <person name="Liu S."/>
            <person name="Zhou X."/>
            <person name="Misof B."/>
            <person name="Robertson H.M."/>
            <person name="Yoshizawa K."/>
        </authorList>
    </citation>
    <scope>NUCLEOTIDE SEQUENCE</scope>
    <source>
        <tissue evidence="2">Whole organism</tissue>
    </source>
</reference>
<keyword evidence="1" id="KW-1185">Reference proteome</keyword>
<evidence type="ECO:0000313" key="1">
    <source>
        <dbReference type="Proteomes" id="UP000504606"/>
    </source>
</evidence>
<accession>A0A9C6UEZ0</accession>
<dbReference type="Proteomes" id="UP000504606">
    <property type="component" value="Unplaced"/>
</dbReference>
<evidence type="ECO:0000313" key="2">
    <source>
        <dbReference type="RefSeq" id="XP_052126988.1"/>
    </source>
</evidence>
<organism evidence="1 2">
    <name type="scientific">Frankliniella occidentalis</name>
    <name type="common">Western flower thrips</name>
    <name type="synonym">Euthrips occidentalis</name>
    <dbReference type="NCBI Taxonomy" id="133901"/>
    <lineage>
        <taxon>Eukaryota</taxon>
        <taxon>Metazoa</taxon>
        <taxon>Ecdysozoa</taxon>
        <taxon>Arthropoda</taxon>
        <taxon>Hexapoda</taxon>
        <taxon>Insecta</taxon>
        <taxon>Pterygota</taxon>
        <taxon>Neoptera</taxon>
        <taxon>Paraneoptera</taxon>
        <taxon>Thysanoptera</taxon>
        <taxon>Terebrantia</taxon>
        <taxon>Thripoidea</taxon>
        <taxon>Thripidae</taxon>
        <taxon>Frankliniella</taxon>
    </lineage>
</organism>
<dbReference type="OrthoDB" id="10644111at2759"/>
<gene>
    <name evidence="2" type="primary">LOC113206023</name>
</gene>
<name>A0A9C6UEZ0_FRAOC</name>
<dbReference type="AlphaFoldDB" id="A0A9C6UEZ0"/>
<dbReference type="KEGG" id="foc:113206023"/>
<dbReference type="GeneID" id="113206023"/>
<reference evidence="2" key="2">
    <citation type="submission" date="2025-08" db="UniProtKB">
        <authorList>
            <consortium name="RefSeq"/>
        </authorList>
    </citation>
    <scope>IDENTIFICATION</scope>
    <source>
        <tissue evidence="2">Whole organism</tissue>
    </source>
</reference>
<proteinExistence type="predicted"/>
<dbReference type="RefSeq" id="XP_052126988.1">
    <property type="nucleotide sequence ID" value="XM_052271028.1"/>
</dbReference>